<dbReference type="EMBL" id="JAPXFL010000006">
    <property type="protein sequence ID" value="KAK9505170.1"/>
    <property type="molecule type" value="Genomic_DNA"/>
</dbReference>
<dbReference type="CDD" id="cd03784">
    <property type="entry name" value="GT1_Gtf-like"/>
    <property type="match status" value="1"/>
</dbReference>
<dbReference type="GO" id="GO:0016020">
    <property type="term" value="C:membrane"/>
    <property type="evidence" value="ECO:0007669"/>
    <property type="project" value="UniProtKB-SubCell"/>
</dbReference>
<proteinExistence type="inferred from homology"/>
<keyword evidence="8 12" id="KW-0472">Membrane</keyword>
<evidence type="ECO:0000256" key="9">
    <source>
        <dbReference type="ARBA" id="ARBA00023180"/>
    </source>
</evidence>
<dbReference type="InterPro" id="IPR035595">
    <property type="entry name" value="UDP_glycos_trans_CS"/>
</dbReference>
<comment type="caution">
    <text evidence="13">The sequence shown here is derived from an EMBL/GenBank/DDBJ whole genome shotgun (WGS) entry which is preliminary data.</text>
</comment>
<evidence type="ECO:0000256" key="11">
    <source>
        <dbReference type="RuleBase" id="RU003718"/>
    </source>
</evidence>
<dbReference type="InterPro" id="IPR002213">
    <property type="entry name" value="UDP_glucos_trans"/>
</dbReference>
<evidence type="ECO:0000256" key="6">
    <source>
        <dbReference type="ARBA" id="ARBA00022824"/>
    </source>
</evidence>
<dbReference type="GO" id="GO:0005783">
    <property type="term" value="C:endoplasmic reticulum"/>
    <property type="evidence" value="ECO:0007669"/>
    <property type="project" value="UniProtKB-SubCell"/>
</dbReference>
<dbReference type="Proteomes" id="UP001461498">
    <property type="component" value="Unassembled WGS sequence"/>
</dbReference>
<evidence type="ECO:0000256" key="7">
    <source>
        <dbReference type="ARBA" id="ARBA00022989"/>
    </source>
</evidence>
<evidence type="ECO:0000256" key="4">
    <source>
        <dbReference type="ARBA" id="ARBA00022679"/>
    </source>
</evidence>
<evidence type="ECO:0000256" key="2">
    <source>
        <dbReference type="ARBA" id="ARBA00009995"/>
    </source>
</evidence>
<protein>
    <recommendedName>
        <fullName evidence="12">UDP-glucuronosyltransferase</fullName>
        <ecNumber evidence="12">2.4.1.17</ecNumber>
    </recommendedName>
</protein>
<sequence>MIIFNKIMIILGIIVCLAYFGHTANILVLLPLPFYSHTVNFMPVFKALAARGHNVTMYSPFPMKTPVTNLTEVTVPLLLQSTLSNRLNEAMSKDTFFRRLTVLWTMGLNGVERSLKVDKIKQLINDKDAKFDLIMLETWFFQEAFLAFGYRFNAPVINLSPTFLFPSAASFTGNYLPVTYVPNLRYGFTDLMSFSERLTNSFHYAWESFIGYYFYLKYQDALMRKYFIYPGSENLPDLSDLLRNTSLTLVDSHVAVNYPVPLHKNIVYFGGANIVTGDKLPQDLQIIMDSAKEGIIYFSFGSYINISTLQPFMRKAIFSALGCMKQKILMKIEDSKLLNGYQLQNIEARTWFPQSSVLAHENCKLFITHGGLHGLMEAIYHAVPMVGIPLVADQKHNTKFIEKLGIGIVIDKEDLSETKLSNAINTVLKDQSYVERIKERSAIFKDQPIDILDNAVYWIEYVIRYKGAPHLRPAILDQYWYQRLMIDVIAFYLLVIFLIGYIIIKIFRKLYKFIRYICCSKASKNRSKKSKNE</sequence>
<dbReference type="SUPFAM" id="SSF53756">
    <property type="entry name" value="UDP-Glycosyltransferase/glycogen phosphorylase"/>
    <property type="match status" value="1"/>
</dbReference>
<dbReference type="InterPro" id="IPR050271">
    <property type="entry name" value="UDP-glycosyltransferase"/>
</dbReference>
<dbReference type="EC" id="2.4.1.17" evidence="12"/>
<keyword evidence="14" id="KW-1185">Reference proteome</keyword>
<name>A0AAW1D9Y7_9HEMI</name>
<keyword evidence="9" id="KW-0325">Glycoprotein</keyword>
<dbReference type="GO" id="GO:0015020">
    <property type="term" value="F:glucuronosyltransferase activity"/>
    <property type="evidence" value="ECO:0007669"/>
    <property type="project" value="UniProtKB-EC"/>
</dbReference>
<evidence type="ECO:0000256" key="10">
    <source>
        <dbReference type="ARBA" id="ARBA00046288"/>
    </source>
</evidence>
<evidence type="ECO:0000256" key="1">
    <source>
        <dbReference type="ARBA" id="ARBA00004240"/>
    </source>
</evidence>
<comment type="catalytic activity">
    <reaction evidence="12">
        <text>glucuronate acceptor + UDP-alpha-D-glucuronate = acceptor beta-D-glucuronoside + UDP + H(+)</text>
        <dbReference type="Rhea" id="RHEA:21032"/>
        <dbReference type="ChEBI" id="CHEBI:15378"/>
        <dbReference type="ChEBI" id="CHEBI:58052"/>
        <dbReference type="ChEBI" id="CHEBI:58223"/>
        <dbReference type="ChEBI" id="CHEBI:132367"/>
        <dbReference type="ChEBI" id="CHEBI:132368"/>
        <dbReference type="EC" id="2.4.1.17"/>
    </reaction>
</comment>
<evidence type="ECO:0000256" key="5">
    <source>
        <dbReference type="ARBA" id="ARBA00022692"/>
    </source>
</evidence>
<comment type="caution">
    <text evidence="12">Lacks conserved residue(s) required for the propagation of feature annotation.</text>
</comment>
<evidence type="ECO:0000256" key="12">
    <source>
        <dbReference type="RuleBase" id="RU362059"/>
    </source>
</evidence>
<feature type="transmembrane region" description="Helical" evidence="12">
    <location>
        <begin position="7"/>
        <end position="32"/>
    </location>
</feature>
<keyword evidence="6" id="KW-0256">Endoplasmic reticulum</keyword>
<keyword evidence="4 11" id="KW-0808">Transferase</keyword>
<feature type="transmembrane region" description="Helical" evidence="12">
    <location>
        <begin position="480"/>
        <end position="504"/>
    </location>
</feature>
<gene>
    <name evidence="13" type="ORF">O3M35_009280</name>
</gene>
<evidence type="ECO:0000313" key="14">
    <source>
        <dbReference type="Proteomes" id="UP001461498"/>
    </source>
</evidence>
<accession>A0AAW1D9Y7</accession>
<dbReference type="PROSITE" id="PS00375">
    <property type="entry name" value="UDPGT"/>
    <property type="match status" value="1"/>
</dbReference>
<dbReference type="PANTHER" id="PTHR48043:SF159">
    <property type="entry name" value="EG:EG0003.4 PROTEIN-RELATED"/>
    <property type="match status" value="1"/>
</dbReference>
<comment type="subcellular location">
    <subcellularLocation>
        <location evidence="10">Endomembrane system</location>
        <topology evidence="10">Single-pass type I membrane protein</topology>
    </subcellularLocation>
    <subcellularLocation>
        <location evidence="1">Endoplasmic reticulum</location>
    </subcellularLocation>
    <subcellularLocation>
        <location evidence="12">Membrane</location>
        <topology evidence="12">Single-pass membrane protein</topology>
    </subcellularLocation>
</comment>
<dbReference type="PANTHER" id="PTHR48043">
    <property type="entry name" value="EG:EG0003.4 PROTEIN-RELATED"/>
    <property type="match status" value="1"/>
</dbReference>
<keyword evidence="3 11" id="KW-0328">Glycosyltransferase</keyword>
<comment type="similarity">
    <text evidence="2 11">Belongs to the UDP-glycosyltransferase family.</text>
</comment>
<dbReference type="AlphaFoldDB" id="A0AAW1D9Y7"/>
<keyword evidence="5 12" id="KW-0812">Transmembrane</keyword>
<dbReference type="Pfam" id="PF00201">
    <property type="entry name" value="UDPGT"/>
    <property type="match status" value="1"/>
</dbReference>
<evidence type="ECO:0000313" key="13">
    <source>
        <dbReference type="EMBL" id="KAK9505170.1"/>
    </source>
</evidence>
<dbReference type="FunFam" id="3.40.50.2000:FF:000050">
    <property type="entry name" value="UDP-glucuronosyltransferase"/>
    <property type="match status" value="1"/>
</dbReference>
<evidence type="ECO:0000256" key="3">
    <source>
        <dbReference type="ARBA" id="ARBA00022676"/>
    </source>
</evidence>
<evidence type="ECO:0000256" key="8">
    <source>
        <dbReference type="ARBA" id="ARBA00023136"/>
    </source>
</evidence>
<keyword evidence="7 12" id="KW-1133">Transmembrane helix</keyword>
<organism evidence="13 14">
    <name type="scientific">Rhynocoris fuscipes</name>
    <dbReference type="NCBI Taxonomy" id="488301"/>
    <lineage>
        <taxon>Eukaryota</taxon>
        <taxon>Metazoa</taxon>
        <taxon>Ecdysozoa</taxon>
        <taxon>Arthropoda</taxon>
        <taxon>Hexapoda</taxon>
        <taxon>Insecta</taxon>
        <taxon>Pterygota</taxon>
        <taxon>Neoptera</taxon>
        <taxon>Paraneoptera</taxon>
        <taxon>Hemiptera</taxon>
        <taxon>Heteroptera</taxon>
        <taxon>Panheteroptera</taxon>
        <taxon>Cimicomorpha</taxon>
        <taxon>Reduviidae</taxon>
        <taxon>Harpactorinae</taxon>
        <taxon>Harpactorini</taxon>
        <taxon>Rhynocoris</taxon>
    </lineage>
</organism>
<dbReference type="Gene3D" id="3.40.50.2000">
    <property type="entry name" value="Glycogen Phosphorylase B"/>
    <property type="match status" value="2"/>
</dbReference>
<reference evidence="13 14" key="1">
    <citation type="submission" date="2022-12" db="EMBL/GenBank/DDBJ databases">
        <title>Chromosome-level genome assembly of true bugs.</title>
        <authorList>
            <person name="Ma L."/>
            <person name="Li H."/>
        </authorList>
    </citation>
    <scope>NUCLEOTIDE SEQUENCE [LARGE SCALE GENOMIC DNA]</scope>
    <source>
        <strain evidence="13">Lab_2022b</strain>
    </source>
</reference>